<organism evidence="2 3">
    <name type="scientific">Anisodus tanguticus</name>
    <dbReference type="NCBI Taxonomy" id="243964"/>
    <lineage>
        <taxon>Eukaryota</taxon>
        <taxon>Viridiplantae</taxon>
        <taxon>Streptophyta</taxon>
        <taxon>Embryophyta</taxon>
        <taxon>Tracheophyta</taxon>
        <taxon>Spermatophyta</taxon>
        <taxon>Magnoliopsida</taxon>
        <taxon>eudicotyledons</taxon>
        <taxon>Gunneridae</taxon>
        <taxon>Pentapetalae</taxon>
        <taxon>asterids</taxon>
        <taxon>lamiids</taxon>
        <taxon>Solanales</taxon>
        <taxon>Solanaceae</taxon>
        <taxon>Solanoideae</taxon>
        <taxon>Hyoscyameae</taxon>
        <taxon>Anisodus</taxon>
    </lineage>
</organism>
<gene>
    <name evidence="2" type="ORF">RND71_021638</name>
</gene>
<comment type="caution">
    <text evidence="2">The sequence shown here is derived from an EMBL/GenBank/DDBJ whole genome shotgun (WGS) entry which is preliminary data.</text>
</comment>
<evidence type="ECO:0000256" key="1">
    <source>
        <dbReference type="SAM" id="MobiDB-lite"/>
    </source>
</evidence>
<dbReference type="AlphaFoldDB" id="A0AAE1VFF0"/>
<sequence>MNFLYRMMRPNWPGDSNYRGRGGRGRGAGRGNTILQQGNKKLVNQPGTSSVDKDSPLYQQFMDFIKSRGEGNNPQPSVQPSYAEIAHDEQDDSEGYEKLNKRDVILILDNKDLERRDEPWKLMERYLEAGSYPILTYKSRMHYETILMTTGSADIQHYFPMNTKKVYNFSKIIIKKIFTPED</sequence>
<feature type="region of interest" description="Disordered" evidence="1">
    <location>
        <begin position="12"/>
        <end position="32"/>
    </location>
</feature>
<dbReference type="Proteomes" id="UP001291623">
    <property type="component" value="Unassembled WGS sequence"/>
</dbReference>
<keyword evidence="3" id="KW-1185">Reference proteome</keyword>
<proteinExistence type="predicted"/>
<evidence type="ECO:0000313" key="3">
    <source>
        <dbReference type="Proteomes" id="UP001291623"/>
    </source>
</evidence>
<accession>A0AAE1VFF0</accession>
<dbReference type="EMBL" id="JAVYJV010000011">
    <property type="protein sequence ID" value="KAK4359409.1"/>
    <property type="molecule type" value="Genomic_DNA"/>
</dbReference>
<name>A0AAE1VFF0_9SOLA</name>
<reference evidence="2" key="1">
    <citation type="submission" date="2023-12" db="EMBL/GenBank/DDBJ databases">
        <title>Genome assembly of Anisodus tanguticus.</title>
        <authorList>
            <person name="Wang Y.-J."/>
        </authorList>
    </citation>
    <scope>NUCLEOTIDE SEQUENCE</scope>
    <source>
        <strain evidence="2">KB-2021</strain>
        <tissue evidence="2">Leaf</tissue>
    </source>
</reference>
<evidence type="ECO:0000313" key="2">
    <source>
        <dbReference type="EMBL" id="KAK4359409.1"/>
    </source>
</evidence>
<protein>
    <submittedName>
        <fullName evidence="2">Uncharacterized protein</fullName>
    </submittedName>
</protein>